<evidence type="ECO:0000313" key="1">
    <source>
        <dbReference type="EMBL" id="WXA96840.1"/>
    </source>
</evidence>
<name>A0ABZ2KDT5_9BACT</name>
<gene>
    <name evidence="1" type="ORF">LZC95_08320</name>
</gene>
<sequence>MRWPWLFVALLSAGCRKSPQPAAALDAAAPAARDGASNSGPLLEGTVYDLRDAEAGTRRRIVPPLTKDPWIRLAAVTPPPAASFYVQDDGTAVFQDGARVWVGRIDPQAVRDVEEVLRRNQFCALANSESTHDRLEFTVLSLHGFDCEVALSHHTWLTNPRARAAYQAVRGLMRSTCGDACMSPDLPELRDR</sequence>
<reference evidence="1 2" key="1">
    <citation type="submission" date="2021-12" db="EMBL/GenBank/DDBJ databases">
        <title>Discovery of the Pendulisporaceae a myxobacterial family with distinct sporulation behavior and unique specialized metabolism.</title>
        <authorList>
            <person name="Garcia R."/>
            <person name="Popoff A."/>
            <person name="Bader C.D."/>
            <person name="Loehr J."/>
            <person name="Walesch S."/>
            <person name="Walt C."/>
            <person name="Boldt J."/>
            <person name="Bunk B."/>
            <person name="Haeckl F.J.F.P.J."/>
            <person name="Gunesch A.P."/>
            <person name="Birkelbach J."/>
            <person name="Nuebel U."/>
            <person name="Pietschmann T."/>
            <person name="Bach T."/>
            <person name="Mueller R."/>
        </authorList>
    </citation>
    <scope>NUCLEOTIDE SEQUENCE [LARGE SCALE GENOMIC DNA]</scope>
    <source>
        <strain evidence="1 2">MSr12523</strain>
    </source>
</reference>
<dbReference type="RefSeq" id="WP_394847456.1">
    <property type="nucleotide sequence ID" value="NZ_CP089982.1"/>
</dbReference>
<evidence type="ECO:0000313" key="2">
    <source>
        <dbReference type="Proteomes" id="UP001379533"/>
    </source>
</evidence>
<proteinExistence type="predicted"/>
<dbReference type="PROSITE" id="PS51257">
    <property type="entry name" value="PROKAR_LIPOPROTEIN"/>
    <property type="match status" value="1"/>
</dbReference>
<protein>
    <recommendedName>
        <fullName evidence="3">Lipoprotein</fullName>
    </recommendedName>
</protein>
<dbReference type="Proteomes" id="UP001379533">
    <property type="component" value="Chromosome"/>
</dbReference>
<evidence type="ECO:0008006" key="3">
    <source>
        <dbReference type="Google" id="ProtNLM"/>
    </source>
</evidence>
<keyword evidence="2" id="KW-1185">Reference proteome</keyword>
<organism evidence="1 2">
    <name type="scientific">Pendulispora brunnea</name>
    <dbReference type="NCBI Taxonomy" id="2905690"/>
    <lineage>
        <taxon>Bacteria</taxon>
        <taxon>Pseudomonadati</taxon>
        <taxon>Myxococcota</taxon>
        <taxon>Myxococcia</taxon>
        <taxon>Myxococcales</taxon>
        <taxon>Sorangiineae</taxon>
        <taxon>Pendulisporaceae</taxon>
        <taxon>Pendulispora</taxon>
    </lineage>
</organism>
<accession>A0ABZ2KDT5</accession>
<dbReference type="EMBL" id="CP089982">
    <property type="protein sequence ID" value="WXA96840.1"/>
    <property type="molecule type" value="Genomic_DNA"/>
</dbReference>